<keyword evidence="8" id="KW-1185">Reference proteome</keyword>
<name>A0ABV8FFJ7_9ACTN</name>
<gene>
    <name evidence="7" type="ORF">ACFOYY_39145</name>
</gene>
<feature type="transmembrane region" description="Helical" evidence="6">
    <location>
        <begin position="116"/>
        <end position="137"/>
    </location>
</feature>
<evidence type="ECO:0000256" key="4">
    <source>
        <dbReference type="ARBA" id="ARBA00022989"/>
    </source>
</evidence>
<dbReference type="Pfam" id="PF01810">
    <property type="entry name" value="LysE"/>
    <property type="match status" value="1"/>
</dbReference>
<comment type="subcellular location">
    <subcellularLocation>
        <location evidence="1">Cell membrane</location>
        <topology evidence="1">Multi-pass membrane protein</topology>
    </subcellularLocation>
</comment>
<dbReference type="RefSeq" id="WP_386196337.1">
    <property type="nucleotide sequence ID" value="NZ_JBHSBC010000053.1"/>
</dbReference>
<evidence type="ECO:0000313" key="7">
    <source>
        <dbReference type="EMBL" id="MFC3986200.1"/>
    </source>
</evidence>
<comment type="caution">
    <text evidence="7">The sequence shown here is derived from an EMBL/GenBank/DDBJ whole genome shotgun (WGS) entry which is preliminary data.</text>
</comment>
<sequence length="219" mass="22505">MTLTVSLSSLAAVAVISLGMVLTPGPNMLYLISRSVTQGRGAGMISLAGVAAGFLVYLAATAAGIAVLFAVVPAVYTAIKLAGAAYLLWLAWKAVRPGGGSVFTPGETRFDPPGRLFSMGLVTSLLNPKIAVMYVSLLPQFLDPAHGDVAAQGLTLGLVQVVVSLSVNALIVLGAGSVASFLTGRPLWSRVQRYLMATALVGIALRVATDRSRALVAVP</sequence>
<reference evidence="8" key="1">
    <citation type="journal article" date="2019" name="Int. J. Syst. Evol. Microbiol.">
        <title>The Global Catalogue of Microorganisms (GCM) 10K type strain sequencing project: providing services to taxonomists for standard genome sequencing and annotation.</title>
        <authorList>
            <consortium name="The Broad Institute Genomics Platform"/>
            <consortium name="The Broad Institute Genome Sequencing Center for Infectious Disease"/>
            <person name="Wu L."/>
            <person name="Ma J."/>
        </authorList>
    </citation>
    <scope>NUCLEOTIDE SEQUENCE [LARGE SCALE GENOMIC DNA]</scope>
    <source>
        <strain evidence="8">TBRC 7912</strain>
    </source>
</reference>
<evidence type="ECO:0000256" key="1">
    <source>
        <dbReference type="ARBA" id="ARBA00004651"/>
    </source>
</evidence>
<dbReference type="EMBL" id="JBHSBC010000053">
    <property type="protein sequence ID" value="MFC3986200.1"/>
    <property type="molecule type" value="Genomic_DNA"/>
</dbReference>
<dbReference type="PANTHER" id="PTHR30086:SF20">
    <property type="entry name" value="ARGININE EXPORTER PROTEIN ARGO-RELATED"/>
    <property type="match status" value="1"/>
</dbReference>
<keyword evidence="2" id="KW-1003">Cell membrane</keyword>
<evidence type="ECO:0000256" key="5">
    <source>
        <dbReference type="ARBA" id="ARBA00023136"/>
    </source>
</evidence>
<dbReference type="Proteomes" id="UP001595698">
    <property type="component" value="Unassembled WGS sequence"/>
</dbReference>
<accession>A0ABV8FFJ7</accession>
<evidence type="ECO:0000256" key="3">
    <source>
        <dbReference type="ARBA" id="ARBA00022692"/>
    </source>
</evidence>
<dbReference type="PANTHER" id="PTHR30086">
    <property type="entry name" value="ARGININE EXPORTER PROTEIN ARGO"/>
    <property type="match status" value="1"/>
</dbReference>
<keyword evidence="3 6" id="KW-0812">Transmembrane</keyword>
<proteinExistence type="predicted"/>
<evidence type="ECO:0000313" key="8">
    <source>
        <dbReference type="Proteomes" id="UP001595698"/>
    </source>
</evidence>
<evidence type="ECO:0000256" key="6">
    <source>
        <dbReference type="SAM" id="Phobius"/>
    </source>
</evidence>
<dbReference type="InterPro" id="IPR001123">
    <property type="entry name" value="LeuE-type"/>
</dbReference>
<keyword evidence="5 6" id="KW-0472">Membrane</keyword>
<protein>
    <submittedName>
        <fullName evidence="7">LysE family translocator</fullName>
    </submittedName>
</protein>
<keyword evidence="4 6" id="KW-1133">Transmembrane helix</keyword>
<feature type="transmembrane region" description="Helical" evidence="6">
    <location>
        <begin position="157"/>
        <end position="182"/>
    </location>
</feature>
<feature type="transmembrane region" description="Helical" evidence="6">
    <location>
        <begin position="75"/>
        <end position="95"/>
    </location>
</feature>
<organism evidence="7 8">
    <name type="scientific">Streptosporangium jomthongense</name>
    <dbReference type="NCBI Taxonomy" id="1193683"/>
    <lineage>
        <taxon>Bacteria</taxon>
        <taxon>Bacillati</taxon>
        <taxon>Actinomycetota</taxon>
        <taxon>Actinomycetes</taxon>
        <taxon>Streptosporangiales</taxon>
        <taxon>Streptosporangiaceae</taxon>
        <taxon>Streptosporangium</taxon>
    </lineage>
</organism>
<dbReference type="PIRSF" id="PIRSF006324">
    <property type="entry name" value="LeuE"/>
    <property type="match status" value="1"/>
</dbReference>
<evidence type="ECO:0000256" key="2">
    <source>
        <dbReference type="ARBA" id="ARBA00022475"/>
    </source>
</evidence>
<feature type="transmembrane region" description="Helical" evidence="6">
    <location>
        <begin position="6"/>
        <end position="32"/>
    </location>
</feature>
<feature type="transmembrane region" description="Helical" evidence="6">
    <location>
        <begin position="44"/>
        <end position="69"/>
    </location>
</feature>